<dbReference type="InterPro" id="IPR013641">
    <property type="entry name" value="KTI12/PSTK"/>
</dbReference>
<evidence type="ECO:0008006" key="5">
    <source>
        <dbReference type="Google" id="ProtNLM"/>
    </source>
</evidence>
<dbReference type="EMBL" id="RRYP01016529">
    <property type="protein sequence ID" value="TNV74997.1"/>
    <property type="molecule type" value="Genomic_DNA"/>
</dbReference>
<evidence type="ECO:0000256" key="2">
    <source>
        <dbReference type="ARBA" id="ARBA00022840"/>
    </source>
</evidence>
<evidence type="ECO:0000256" key="1">
    <source>
        <dbReference type="ARBA" id="ARBA00022741"/>
    </source>
</evidence>
<reference evidence="3" key="1">
    <citation type="submission" date="2019-06" db="EMBL/GenBank/DDBJ databases">
        <authorList>
            <person name="Zheng W."/>
        </authorList>
    </citation>
    <scope>NUCLEOTIDE SEQUENCE</scope>
    <source>
        <strain evidence="3">QDHG01</strain>
    </source>
</reference>
<dbReference type="PANTHER" id="PTHR20873:SF0">
    <property type="entry name" value="L-SERYL-TRNA(SEC) KINASE"/>
    <property type="match status" value="1"/>
</dbReference>
<keyword evidence="4" id="KW-1185">Reference proteome</keyword>
<gene>
    <name evidence="3" type="ORF">FGO68_gene16181</name>
</gene>
<dbReference type="Proteomes" id="UP000785679">
    <property type="component" value="Unassembled WGS sequence"/>
</dbReference>
<accession>A0A8J8NH94</accession>
<keyword evidence="2" id="KW-0067">ATP-binding</keyword>
<comment type="caution">
    <text evidence="3">The sequence shown here is derived from an EMBL/GenBank/DDBJ whole genome shotgun (WGS) entry which is preliminary data.</text>
</comment>
<dbReference type="GO" id="GO:0000049">
    <property type="term" value="F:tRNA binding"/>
    <property type="evidence" value="ECO:0007669"/>
    <property type="project" value="TreeGrafter"/>
</dbReference>
<dbReference type="Gene3D" id="3.40.50.300">
    <property type="entry name" value="P-loop containing nucleotide triphosphate hydrolases"/>
    <property type="match status" value="1"/>
</dbReference>
<dbReference type="GO" id="GO:0016301">
    <property type="term" value="F:kinase activity"/>
    <property type="evidence" value="ECO:0007669"/>
    <property type="project" value="TreeGrafter"/>
</dbReference>
<dbReference type="GO" id="GO:0005524">
    <property type="term" value="F:ATP binding"/>
    <property type="evidence" value="ECO:0007669"/>
    <property type="project" value="UniProtKB-KW"/>
</dbReference>
<dbReference type="OrthoDB" id="9972657at2759"/>
<name>A0A8J8NH94_HALGN</name>
<evidence type="ECO:0000313" key="3">
    <source>
        <dbReference type="EMBL" id="TNV74997.1"/>
    </source>
</evidence>
<dbReference type="InterPro" id="IPR052648">
    <property type="entry name" value="Ser-tRNA(Sec)_kinase"/>
</dbReference>
<proteinExistence type="predicted"/>
<dbReference type="InterPro" id="IPR027417">
    <property type="entry name" value="P-loop_NTPase"/>
</dbReference>
<organism evidence="3 4">
    <name type="scientific">Halteria grandinella</name>
    <dbReference type="NCBI Taxonomy" id="5974"/>
    <lineage>
        <taxon>Eukaryota</taxon>
        <taxon>Sar</taxon>
        <taxon>Alveolata</taxon>
        <taxon>Ciliophora</taxon>
        <taxon>Intramacronucleata</taxon>
        <taxon>Spirotrichea</taxon>
        <taxon>Stichotrichia</taxon>
        <taxon>Sporadotrichida</taxon>
        <taxon>Halteriidae</taxon>
        <taxon>Halteria</taxon>
    </lineage>
</organism>
<evidence type="ECO:0000313" key="4">
    <source>
        <dbReference type="Proteomes" id="UP000785679"/>
    </source>
</evidence>
<dbReference type="SUPFAM" id="SSF52540">
    <property type="entry name" value="P-loop containing nucleoside triphosphate hydrolases"/>
    <property type="match status" value="1"/>
</dbReference>
<sequence>MESQKQIIVLLVGIPASGKTHLSQQLDDSFKNQVRLIEYDMIERELLDGQTGFDASIWQKARQIAYEKCRQAIDTDKTQLVILDDNFYYKSMRKPYYSLSRELSIGYLEIHLQVSVEEAVKRNLQRAINAVPQSVIENMAVNMEGSAYPEHAIQLSSENFQHDLLQLRDAIWYAQIPIRIEEAVRPLKIKQKQSIMHEFDQVLRKSLSSLLKEQPLLKVVAKGINDKRAQYFELIKFILDKKQADTIIEIQRVMLEEVQELIGRLGDDEESNQRIIERLAEVWKEMVLGQ</sequence>
<dbReference type="Pfam" id="PF08433">
    <property type="entry name" value="KTI12"/>
    <property type="match status" value="1"/>
</dbReference>
<protein>
    <recommendedName>
        <fullName evidence="5">ATP-binding protein</fullName>
    </recommendedName>
</protein>
<dbReference type="PANTHER" id="PTHR20873">
    <property type="entry name" value="L-SERYL-TRNA(SEC) KINASE"/>
    <property type="match status" value="1"/>
</dbReference>
<keyword evidence="1" id="KW-0547">Nucleotide-binding</keyword>
<dbReference type="AlphaFoldDB" id="A0A8J8NH94"/>